<keyword evidence="2" id="KW-1185">Reference proteome</keyword>
<dbReference type="EMBL" id="CCKQ01000400">
    <property type="protein sequence ID" value="CDW71465.1"/>
    <property type="molecule type" value="Genomic_DNA"/>
</dbReference>
<organism evidence="1 2">
    <name type="scientific">Stylonychia lemnae</name>
    <name type="common">Ciliate</name>
    <dbReference type="NCBI Taxonomy" id="5949"/>
    <lineage>
        <taxon>Eukaryota</taxon>
        <taxon>Sar</taxon>
        <taxon>Alveolata</taxon>
        <taxon>Ciliophora</taxon>
        <taxon>Intramacronucleata</taxon>
        <taxon>Spirotrichea</taxon>
        <taxon>Stichotrichia</taxon>
        <taxon>Sporadotrichida</taxon>
        <taxon>Oxytrichidae</taxon>
        <taxon>Stylonychinae</taxon>
        <taxon>Stylonychia</taxon>
    </lineage>
</organism>
<proteinExistence type="predicted"/>
<reference evidence="1 2" key="1">
    <citation type="submission" date="2014-06" db="EMBL/GenBank/DDBJ databases">
        <authorList>
            <person name="Swart Estienne"/>
        </authorList>
    </citation>
    <scope>NUCLEOTIDE SEQUENCE [LARGE SCALE GENOMIC DNA]</scope>
    <source>
        <strain evidence="1 2">130c</strain>
    </source>
</reference>
<name>A0A077ZQ07_STYLE</name>
<evidence type="ECO:0000313" key="2">
    <source>
        <dbReference type="Proteomes" id="UP000039865"/>
    </source>
</evidence>
<dbReference type="AlphaFoldDB" id="A0A077ZQ07"/>
<gene>
    <name evidence="1" type="primary">Contig15335.g16351</name>
    <name evidence="1" type="ORF">STYLEM_410</name>
</gene>
<protein>
    <submittedName>
        <fullName evidence="1">Uncharacterized protein</fullName>
    </submittedName>
</protein>
<dbReference type="InParanoid" id="A0A077ZQ07"/>
<evidence type="ECO:0000313" key="1">
    <source>
        <dbReference type="EMBL" id="CDW71465.1"/>
    </source>
</evidence>
<accession>A0A077ZQ07</accession>
<sequence>MSHQQQIDSNQCPQEPQRYYDDDNFLIVSFREKFYTKVGIKQLCFQTVKDTLKKNINLLPSKKVNIKFHSTYYGVFELGSHQEVLTAIDILKAQEAILAFEYRDILKSGLPLIQFGELAEFKEMTSFERKFITTQMKEDREKELKAKEEL</sequence>
<dbReference type="Proteomes" id="UP000039865">
    <property type="component" value="Unassembled WGS sequence"/>
</dbReference>